<dbReference type="InterPro" id="IPR001164">
    <property type="entry name" value="ArfGAP_dom"/>
</dbReference>
<sequence>NARCADCRAGGATWASWNLGVTLCIRCSGVHRSLGTHVSKVRSVELDDWSDEQLERMEEVGNAKSNEFFEA</sequence>
<dbReference type="GO" id="GO:0005737">
    <property type="term" value="C:cytoplasm"/>
    <property type="evidence" value="ECO:0007669"/>
    <property type="project" value="TreeGrafter"/>
</dbReference>
<evidence type="ECO:0000256" key="5">
    <source>
        <dbReference type="PROSITE-ProRule" id="PRU00288"/>
    </source>
</evidence>
<feature type="non-terminal residue" evidence="7">
    <location>
        <position position="1"/>
    </location>
</feature>
<dbReference type="EMBL" id="KQ474073">
    <property type="protein sequence ID" value="KPV78067.1"/>
    <property type="molecule type" value="Genomic_DNA"/>
</dbReference>
<protein>
    <recommendedName>
        <fullName evidence="6">Arf-GAP domain-containing protein</fullName>
    </recommendedName>
</protein>
<accession>A0A194SBT8</accession>
<keyword evidence="2" id="KW-0479">Metal-binding</keyword>
<dbReference type="InterPro" id="IPR037278">
    <property type="entry name" value="ARFGAP/RecO"/>
</dbReference>
<dbReference type="Gene3D" id="1.10.220.150">
    <property type="entry name" value="Arf GTPase activating protein"/>
    <property type="match status" value="1"/>
</dbReference>
<dbReference type="InterPro" id="IPR051718">
    <property type="entry name" value="ARF_GTPase-activating"/>
</dbReference>
<dbReference type="AlphaFoldDB" id="A0A194SBT8"/>
<evidence type="ECO:0000259" key="6">
    <source>
        <dbReference type="PROSITE" id="PS50115"/>
    </source>
</evidence>
<dbReference type="GO" id="GO:0005096">
    <property type="term" value="F:GTPase activator activity"/>
    <property type="evidence" value="ECO:0007669"/>
    <property type="project" value="UniProtKB-KW"/>
</dbReference>
<organism evidence="7 8">
    <name type="scientific">Rhodotorula graminis (strain WP1)</name>
    <dbReference type="NCBI Taxonomy" id="578459"/>
    <lineage>
        <taxon>Eukaryota</taxon>
        <taxon>Fungi</taxon>
        <taxon>Dikarya</taxon>
        <taxon>Basidiomycota</taxon>
        <taxon>Pucciniomycotina</taxon>
        <taxon>Microbotryomycetes</taxon>
        <taxon>Sporidiobolales</taxon>
        <taxon>Sporidiobolaceae</taxon>
        <taxon>Rhodotorula</taxon>
    </lineage>
</organism>
<dbReference type="SUPFAM" id="SSF57863">
    <property type="entry name" value="ArfGap/RecO-like zinc finger"/>
    <property type="match status" value="1"/>
</dbReference>
<dbReference type="STRING" id="578459.A0A194SBT8"/>
<dbReference type="SMART" id="SM00105">
    <property type="entry name" value="ArfGap"/>
    <property type="match status" value="1"/>
</dbReference>
<evidence type="ECO:0000313" key="7">
    <source>
        <dbReference type="EMBL" id="KPV78067.1"/>
    </source>
</evidence>
<dbReference type="PANTHER" id="PTHR45705">
    <property type="entry name" value="FI20236P1"/>
    <property type="match status" value="1"/>
</dbReference>
<dbReference type="InterPro" id="IPR038508">
    <property type="entry name" value="ArfGAP_dom_sf"/>
</dbReference>
<dbReference type="PRINTS" id="PR00405">
    <property type="entry name" value="REVINTRACTNG"/>
</dbReference>
<evidence type="ECO:0000313" key="8">
    <source>
        <dbReference type="Proteomes" id="UP000053890"/>
    </source>
</evidence>
<feature type="non-terminal residue" evidence="7">
    <location>
        <position position="71"/>
    </location>
</feature>
<keyword evidence="8" id="KW-1185">Reference proteome</keyword>
<dbReference type="OMA" id="TFICIEC"/>
<name>A0A194SBT8_RHOGW</name>
<dbReference type="RefSeq" id="XP_018274116.1">
    <property type="nucleotide sequence ID" value="XM_018418453.1"/>
</dbReference>
<dbReference type="Proteomes" id="UP000053890">
    <property type="component" value="Unassembled WGS sequence"/>
</dbReference>
<dbReference type="PROSITE" id="PS50115">
    <property type="entry name" value="ARFGAP"/>
    <property type="match status" value="1"/>
</dbReference>
<keyword evidence="4" id="KW-0862">Zinc</keyword>
<dbReference type="OrthoDB" id="10266696at2759"/>
<dbReference type="GO" id="GO:0008270">
    <property type="term" value="F:zinc ion binding"/>
    <property type="evidence" value="ECO:0007669"/>
    <property type="project" value="UniProtKB-KW"/>
</dbReference>
<feature type="domain" description="Arf-GAP" evidence="6">
    <location>
        <begin position="1"/>
        <end position="71"/>
    </location>
</feature>
<dbReference type="FunFam" id="1.10.220.150:FF:000009">
    <property type="entry name" value="stromal membrane-associated protein 1 isoform X1"/>
    <property type="match status" value="1"/>
</dbReference>
<gene>
    <name evidence="7" type="ORF">RHOBADRAFT_6343</name>
</gene>
<evidence type="ECO:0000256" key="2">
    <source>
        <dbReference type="ARBA" id="ARBA00022723"/>
    </source>
</evidence>
<dbReference type="GeneID" id="28978900"/>
<evidence type="ECO:0000256" key="3">
    <source>
        <dbReference type="ARBA" id="ARBA00022771"/>
    </source>
</evidence>
<dbReference type="PANTHER" id="PTHR45705:SF1">
    <property type="entry name" value="FI20236P1"/>
    <property type="match status" value="1"/>
</dbReference>
<keyword evidence="1" id="KW-0343">GTPase activation</keyword>
<proteinExistence type="predicted"/>
<evidence type="ECO:0000256" key="4">
    <source>
        <dbReference type="ARBA" id="ARBA00022833"/>
    </source>
</evidence>
<dbReference type="Pfam" id="PF01412">
    <property type="entry name" value="ArfGap"/>
    <property type="match status" value="1"/>
</dbReference>
<evidence type="ECO:0000256" key="1">
    <source>
        <dbReference type="ARBA" id="ARBA00022468"/>
    </source>
</evidence>
<dbReference type="CDD" id="cd08204">
    <property type="entry name" value="ArfGap"/>
    <property type="match status" value="1"/>
</dbReference>
<reference evidence="7 8" key="1">
    <citation type="journal article" date="2015" name="Front. Microbiol.">
        <title>Genome sequence of the plant growth promoting endophytic yeast Rhodotorula graminis WP1.</title>
        <authorList>
            <person name="Firrincieli A."/>
            <person name="Otillar R."/>
            <person name="Salamov A."/>
            <person name="Schmutz J."/>
            <person name="Khan Z."/>
            <person name="Redman R.S."/>
            <person name="Fleck N.D."/>
            <person name="Lindquist E."/>
            <person name="Grigoriev I.V."/>
            <person name="Doty S.L."/>
        </authorList>
    </citation>
    <scope>NUCLEOTIDE SEQUENCE [LARGE SCALE GENOMIC DNA]</scope>
    <source>
        <strain evidence="7 8">WP1</strain>
    </source>
</reference>
<keyword evidence="3 5" id="KW-0863">Zinc-finger</keyword>